<feature type="compositionally biased region" description="Basic and acidic residues" evidence="2">
    <location>
        <begin position="515"/>
        <end position="525"/>
    </location>
</feature>
<dbReference type="InterPro" id="IPR003604">
    <property type="entry name" value="Matrin/U1-like-C_Znf_C2H2"/>
</dbReference>
<feature type="region of interest" description="Disordered" evidence="2">
    <location>
        <begin position="93"/>
        <end position="123"/>
    </location>
</feature>
<dbReference type="SMART" id="SM00355">
    <property type="entry name" value="ZnF_C2H2"/>
    <property type="match status" value="3"/>
</dbReference>
<name>L7LY53_RHIPC</name>
<dbReference type="SMART" id="SM00451">
    <property type="entry name" value="ZnF_U1"/>
    <property type="match status" value="3"/>
</dbReference>
<dbReference type="InterPro" id="IPR013087">
    <property type="entry name" value="Znf_C2H2_type"/>
</dbReference>
<feature type="compositionally biased region" description="Basic and acidic residues" evidence="2">
    <location>
        <begin position="536"/>
        <end position="548"/>
    </location>
</feature>
<feature type="domain" description="C2H2-type" evidence="3">
    <location>
        <begin position="1"/>
        <end position="24"/>
    </location>
</feature>
<dbReference type="AlphaFoldDB" id="L7LY53"/>
<evidence type="ECO:0000313" key="5">
    <source>
        <dbReference type="EMBL" id="JAA56715.1"/>
    </source>
</evidence>
<feature type="region of interest" description="Disordered" evidence="2">
    <location>
        <begin position="273"/>
        <end position="368"/>
    </location>
</feature>
<feature type="domain" description="U1-type" evidence="4">
    <location>
        <begin position="62"/>
        <end position="96"/>
    </location>
</feature>
<feature type="region of interest" description="Disordered" evidence="2">
    <location>
        <begin position="443"/>
        <end position="773"/>
    </location>
</feature>
<feature type="compositionally biased region" description="Basic and acidic residues" evidence="2">
    <location>
        <begin position="618"/>
        <end position="632"/>
    </location>
</feature>
<feature type="region of interest" description="Disordered" evidence="2">
    <location>
        <begin position="30"/>
        <end position="63"/>
    </location>
</feature>
<feature type="compositionally biased region" description="Basic and acidic residues" evidence="2">
    <location>
        <begin position="674"/>
        <end position="688"/>
    </location>
</feature>
<dbReference type="GO" id="GO:0008270">
    <property type="term" value="F:zinc ion binding"/>
    <property type="evidence" value="ECO:0007669"/>
    <property type="project" value="InterPro"/>
</dbReference>
<feature type="region of interest" description="Disordered" evidence="2">
    <location>
        <begin position="798"/>
        <end position="827"/>
    </location>
</feature>
<organism evidence="5">
    <name type="scientific">Rhipicephalus pulchellus</name>
    <name type="common">Yellow backed tick</name>
    <name type="synonym">Dermacentor pulchellus</name>
    <dbReference type="NCBI Taxonomy" id="72859"/>
    <lineage>
        <taxon>Eukaryota</taxon>
        <taxon>Metazoa</taxon>
        <taxon>Ecdysozoa</taxon>
        <taxon>Arthropoda</taxon>
        <taxon>Chelicerata</taxon>
        <taxon>Arachnida</taxon>
        <taxon>Acari</taxon>
        <taxon>Parasitiformes</taxon>
        <taxon>Ixodida</taxon>
        <taxon>Ixodoidea</taxon>
        <taxon>Ixodidae</taxon>
        <taxon>Rhipicephalinae</taxon>
        <taxon>Rhipicephalus</taxon>
        <taxon>Rhipicephalus</taxon>
    </lineage>
</organism>
<dbReference type="SUPFAM" id="SSF57667">
    <property type="entry name" value="beta-beta-alpha zinc fingers"/>
    <property type="match status" value="2"/>
</dbReference>
<feature type="domain" description="C2H2-type" evidence="3">
    <location>
        <begin position="129"/>
        <end position="153"/>
    </location>
</feature>
<reference evidence="5" key="2">
    <citation type="journal article" date="2015" name="J. Proteomics">
        <title>Sexual differences in the sialomes of the zebra tick, Rhipicephalus pulchellus.</title>
        <authorList>
            <person name="Tan A.W."/>
            <person name="Francischetti I.M."/>
            <person name="Slovak M."/>
            <person name="Kini R.M."/>
            <person name="Ribeiro J.M."/>
        </authorList>
    </citation>
    <scope>NUCLEOTIDE SEQUENCE</scope>
    <source>
        <tissue evidence="5">Salivary gland</tissue>
    </source>
</reference>
<feature type="domain" description="U1-type" evidence="4">
    <location>
        <begin position="126"/>
        <end position="162"/>
    </location>
</feature>
<feature type="compositionally biased region" description="Basic and acidic residues" evidence="2">
    <location>
        <begin position="564"/>
        <end position="573"/>
    </location>
</feature>
<keyword evidence="1" id="KW-0175">Coiled coil</keyword>
<evidence type="ECO:0000259" key="3">
    <source>
        <dbReference type="SMART" id="SM00355"/>
    </source>
</evidence>
<dbReference type="InterPro" id="IPR036236">
    <property type="entry name" value="Znf_C2H2_sf"/>
</dbReference>
<feature type="compositionally biased region" description="Polar residues" evidence="2">
    <location>
        <begin position="396"/>
        <end position="411"/>
    </location>
</feature>
<dbReference type="PANTHER" id="PTHR37001">
    <property type="entry name" value="PHOSPHORYN, PUTATIVE-RELATED-RELATED"/>
    <property type="match status" value="1"/>
</dbReference>
<feature type="compositionally biased region" description="Basic and acidic residues" evidence="2">
    <location>
        <begin position="324"/>
        <end position="338"/>
    </location>
</feature>
<feature type="region of interest" description="Disordered" evidence="2">
    <location>
        <begin position="144"/>
        <end position="205"/>
    </location>
</feature>
<feature type="compositionally biased region" description="Basic and acidic residues" evidence="2">
    <location>
        <begin position="168"/>
        <end position="190"/>
    </location>
</feature>
<evidence type="ECO:0000256" key="1">
    <source>
        <dbReference type="SAM" id="Coils"/>
    </source>
</evidence>
<dbReference type="GO" id="GO:0003676">
    <property type="term" value="F:nucleic acid binding"/>
    <property type="evidence" value="ECO:0007669"/>
    <property type="project" value="InterPro"/>
</dbReference>
<feature type="compositionally biased region" description="Basic and acidic residues" evidence="2">
    <location>
        <begin position="702"/>
        <end position="716"/>
    </location>
</feature>
<feature type="compositionally biased region" description="Basic and acidic residues" evidence="2">
    <location>
        <begin position="297"/>
        <end position="317"/>
    </location>
</feature>
<accession>L7LY53</accession>
<proteinExistence type="evidence at transcript level"/>
<evidence type="ECO:0000256" key="2">
    <source>
        <dbReference type="SAM" id="MobiDB-lite"/>
    </source>
</evidence>
<dbReference type="Pfam" id="PF12874">
    <property type="entry name" value="zf-met"/>
    <property type="match status" value="2"/>
</dbReference>
<feature type="domain" description="C2H2-type" evidence="3">
    <location>
        <begin position="65"/>
        <end position="89"/>
    </location>
</feature>
<feature type="domain" description="U1-type" evidence="4">
    <location>
        <begin position="2"/>
        <end position="31"/>
    </location>
</feature>
<feature type="coiled-coil region" evidence="1">
    <location>
        <begin position="208"/>
        <end position="272"/>
    </location>
</feature>
<feature type="compositionally biased region" description="Basic and acidic residues" evidence="2">
    <location>
        <begin position="93"/>
        <end position="116"/>
    </location>
</feature>
<feature type="compositionally biased region" description="Basic and acidic residues" evidence="2">
    <location>
        <begin position="30"/>
        <end position="62"/>
    </location>
</feature>
<dbReference type="EMBL" id="GACK01008319">
    <property type="protein sequence ID" value="JAA56715.1"/>
    <property type="molecule type" value="mRNA"/>
</dbReference>
<feature type="compositionally biased region" description="Basic and acidic residues" evidence="2">
    <location>
        <begin position="591"/>
        <end position="606"/>
    </location>
</feature>
<dbReference type="Gene3D" id="3.30.160.60">
    <property type="entry name" value="Classic Zinc Finger"/>
    <property type="match status" value="2"/>
</dbReference>
<dbReference type="PANTHER" id="PTHR37001:SF5">
    <property type="entry name" value="RIIA DOMAIN-CONTAINING PROTEIN"/>
    <property type="match status" value="1"/>
</dbReference>
<sequence length="827" mass="93264">MCDICHVFGKSAFELNEHLTSEAHKEALRKFLKGEKSPPDKDSNDSDKPTEVKDSEDKKPKNPELYCDMCQLLLPSLGMKREHLKSKKHKFLEALRKNGKTEPRAEEPTASKKPEATETVTAARTAKTLHCSVCQMDLESNEAMEEHIQSKKHKFLSALKPVPPAPARRPEEGTRHKRAGPRDSGPDRREWRRGKRRNEEEEEEIPELAAVALERRALQAQLAQRRQEIEEQRRLIAELREEQHLEAEKAALRRMIDECRRLIEEREKNKRRAIEVEESISRKTAKSVQWHPSVTAVKKEPEDPHWAKSRDYEEPQERLSLVRKAQEEWEREQLEKARSRSHAQPASTTVKQDEDDWEKDSPSGGSSIFSFTSFSRWDGKIPLLDTPVETVDTDTSRPSSLPVQSRESTPTFRGPFASEDKMIEPFSCDRAFGQVDADAVFSQKSSGNSGTKWPGAVHSSPVWGGVSQDSHDWNRPVLCTPSSSVPLLGEKPGPMMDGPSHLDEKSSLLGSRQGLLDDRPSHLMERPSLLRSRPGLSEDRPSFLEDRPSLLGENRSLLGSKPSLLEDRPRFLADRPSPFDGRPSLLGSRQSDLEDRPRLLEDRGPYDSRPSVLGSRPSDLEDRPRLLEDRPSPFDGRPSPFDGRPSLLGNRPSHLEDRPSPFGGRPSVLGSRPSDLEDRPRLLEDKPSPFDGRPSLLGNRPSHLEDRPRLLEDRPSPFDGRPSVLGSRPSDLEDRPSPYDGRPSLLGSRPSHLEDRPSLHDGSPGFARTRPSLLGDKLGLLEDRSSLLGEWPEQRLLFRGQPSQLPTSEPEPWGGSSSQRIPGLDFV</sequence>
<protein>
    <submittedName>
        <fullName evidence="5">Putative myosin light chain binding protein</fullName>
    </submittedName>
</protein>
<evidence type="ECO:0000259" key="4">
    <source>
        <dbReference type="SMART" id="SM00451"/>
    </source>
</evidence>
<feature type="region of interest" description="Disordered" evidence="2">
    <location>
        <begin position="388"/>
        <end position="420"/>
    </location>
</feature>
<reference evidence="5" key="1">
    <citation type="submission" date="2012-11" db="EMBL/GenBank/DDBJ databases">
        <authorList>
            <person name="Lucero-Rivera Y.E."/>
            <person name="Tovar-Ramirez D."/>
        </authorList>
    </citation>
    <scope>NUCLEOTIDE SEQUENCE</scope>
    <source>
        <tissue evidence="5">Salivary gland</tissue>
    </source>
</reference>
<dbReference type="InterPro" id="IPR053337">
    <property type="entry name" value="AT-2_adhesin"/>
</dbReference>